<dbReference type="Proteomes" id="UP001186452">
    <property type="component" value="Unassembled WGS sequence"/>
</dbReference>
<gene>
    <name evidence="1" type="ORF">R2X38_14735</name>
</gene>
<name>A0ABU3ZJR6_9GAMM</name>
<evidence type="ECO:0000313" key="2">
    <source>
        <dbReference type="Proteomes" id="UP001186452"/>
    </source>
</evidence>
<organism evidence="1 2">
    <name type="scientific">Photobacterium rosenbergii</name>
    <dbReference type="NCBI Taxonomy" id="294936"/>
    <lineage>
        <taxon>Bacteria</taxon>
        <taxon>Pseudomonadati</taxon>
        <taxon>Pseudomonadota</taxon>
        <taxon>Gammaproteobacteria</taxon>
        <taxon>Vibrionales</taxon>
        <taxon>Vibrionaceae</taxon>
        <taxon>Photobacterium</taxon>
    </lineage>
</organism>
<sequence length="41" mass="4498">MDLLNNTTIVVPTDEELLANCPDSLNLNDEEGELANEIIVL</sequence>
<proteinExistence type="predicted"/>
<dbReference type="EMBL" id="JAWJZI010000005">
    <property type="protein sequence ID" value="MDV5170259.1"/>
    <property type="molecule type" value="Genomic_DNA"/>
</dbReference>
<comment type="caution">
    <text evidence="1">The sequence shown here is derived from an EMBL/GenBank/DDBJ whole genome shotgun (WGS) entry which is preliminary data.</text>
</comment>
<keyword evidence="2" id="KW-1185">Reference proteome</keyword>
<accession>A0ABU3ZJR6</accession>
<protein>
    <submittedName>
        <fullName evidence="1">Uncharacterized protein</fullName>
    </submittedName>
</protein>
<dbReference type="RefSeq" id="WP_317523053.1">
    <property type="nucleotide sequence ID" value="NZ_JAWJZI010000005.1"/>
</dbReference>
<evidence type="ECO:0000313" key="1">
    <source>
        <dbReference type="EMBL" id="MDV5170259.1"/>
    </source>
</evidence>
<reference evidence="1 2" key="1">
    <citation type="submission" date="2023-10" db="EMBL/GenBank/DDBJ databases">
        <title>Marine bacteria isolated from horseshoe crab.</title>
        <authorList>
            <person name="Cheng T.H."/>
        </authorList>
    </citation>
    <scope>NUCLEOTIDE SEQUENCE [LARGE SCALE GENOMIC DNA]</scope>
    <source>
        <strain evidence="1 2">HSC6</strain>
    </source>
</reference>